<reference evidence="3" key="1">
    <citation type="submission" date="2023-03" db="UniProtKB">
        <authorList>
            <consortium name="EnsemblPlants"/>
        </authorList>
    </citation>
    <scope>IDENTIFICATION</scope>
</reference>
<evidence type="ECO:0008006" key="4">
    <source>
        <dbReference type="Google" id="ProtNLM"/>
    </source>
</evidence>
<sequence>MCSYLLIECLFSMSTAIMSSSYPRNNFMETNAILLELEDDLDNMAGGSSSVGDNTGSSSQQPATPTPRRRAQSRLLELEHHVAINGCTPMTIAPKAEKPICPDAVRFSQAI</sequence>
<feature type="compositionally biased region" description="Low complexity" evidence="1">
    <location>
        <begin position="46"/>
        <end position="59"/>
    </location>
</feature>
<feature type="signal peptide" evidence="2">
    <location>
        <begin position="1"/>
        <end position="16"/>
    </location>
</feature>
<organism evidence="3">
    <name type="scientific">Cucumis melo</name>
    <name type="common">Muskmelon</name>
    <dbReference type="NCBI Taxonomy" id="3656"/>
    <lineage>
        <taxon>Eukaryota</taxon>
        <taxon>Viridiplantae</taxon>
        <taxon>Streptophyta</taxon>
        <taxon>Embryophyta</taxon>
        <taxon>Tracheophyta</taxon>
        <taxon>Spermatophyta</taxon>
        <taxon>Magnoliopsida</taxon>
        <taxon>eudicotyledons</taxon>
        <taxon>Gunneridae</taxon>
        <taxon>Pentapetalae</taxon>
        <taxon>rosids</taxon>
        <taxon>fabids</taxon>
        <taxon>Cucurbitales</taxon>
        <taxon>Cucurbitaceae</taxon>
        <taxon>Benincaseae</taxon>
        <taxon>Cucumis</taxon>
    </lineage>
</organism>
<name>A0A9I9EER9_CUCME</name>
<evidence type="ECO:0000256" key="1">
    <source>
        <dbReference type="SAM" id="MobiDB-lite"/>
    </source>
</evidence>
<dbReference type="EnsemblPlants" id="MELO3C032749.2.1">
    <property type="protein sequence ID" value="MELO3C032749.2.1"/>
    <property type="gene ID" value="MELO3C032749.2"/>
</dbReference>
<dbReference type="AlphaFoldDB" id="A0A9I9EER9"/>
<evidence type="ECO:0000256" key="2">
    <source>
        <dbReference type="SAM" id="SignalP"/>
    </source>
</evidence>
<keyword evidence="2" id="KW-0732">Signal</keyword>
<accession>A0A9I9EER9</accession>
<protein>
    <recommendedName>
        <fullName evidence="4">CACTA en-spm transposon protein</fullName>
    </recommendedName>
</protein>
<feature type="region of interest" description="Disordered" evidence="1">
    <location>
        <begin position="44"/>
        <end position="73"/>
    </location>
</feature>
<proteinExistence type="predicted"/>
<dbReference type="Gramene" id="MELO3C032749.2.1">
    <property type="protein sequence ID" value="MELO3C032749.2.1"/>
    <property type="gene ID" value="MELO3C032749.2"/>
</dbReference>
<feature type="chain" id="PRO_5039945988" description="CACTA en-spm transposon protein" evidence="2">
    <location>
        <begin position="17"/>
        <end position="111"/>
    </location>
</feature>
<evidence type="ECO:0000313" key="3">
    <source>
        <dbReference type="EnsemblPlants" id="MELO3C032749.2.1"/>
    </source>
</evidence>